<dbReference type="Proteomes" id="UP000823388">
    <property type="component" value="Chromosome 9K"/>
</dbReference>
<sequence length="273" mass="30447">MFRGDGCGGGRGRGCGGGRSLMDDADAQQPGIHFHQEVGLPLGDRMRGSIPNVLINLVRWLQNVVEGLGGTTFVAQQGLVRQPDVKRVHISFQIPLRHIEWSSVVPGEDPSSSMIPMVSIAAVGGEAPIWTTYERLAVEACLEQLKNHVMLHCSFNFHNVIITFLQDLINHQYTIASVSFQAILNQVVDTLGLTWMGGEPHFTRRCRFQAKLSFCRASQPNTPLFDICSSVCGNEWKVEESALVRALAYFDKVLGWMIGDRNYLIYLRMRAMQ</sequence>
<name>A0A8T0NH88_PANVG</name>
<comment type="caution">
    <text evidence="1">The sequence shown here is derived from an EMBL/GenBank/DDBJ whole genome shotgun (WGS) entry which is preliminary data.</text>
</comment>
<reference evidence="1" key="1">
    <citation type="submission" date="2020-05" db="EMBL/GenBank/DDBJ databases">
        <title>WGS assembly of Panicum virgatum.</title>
        <authorList>
            <person name="Lovell J.T."/>
            <person name="Jenkins J."/>
            <person name="Shu S."/>
            <person name="Juenger T.E."/>
            <person name="Schmutz J."/>
        </authorList>
    </citation>
    <scope>NUCLEOTIDE SEQUENCE</scope>
    <source>
        <strain evidence="1">AP13</strain>
    </source>
</reference>
<dbReference type="EMBL" id="CM029053">
    <property type="protein sequence ID" value="KAG2548720.1"/>
    <property type="molecule type" value="Genomic_DNA"/>
</dbReference>
<keyword evidence="2" id="KW-1185">Reference proteome</keyword>
<protein>
    <submittedName>
        <fullName evidence="1">Uncharacterized protein</fullName>
    </submittedName>
</protein>
<accession>A0A8T0NH88</accession>
<organism evidence="1 2">
    <name type="scientific">Panicum virgatum</name>
    <name type="common">Blackwell switchgrass</name>
    <dbReference type="NCBI Taxonomy" id="38727"/>
    <lineage>
        <taxon>Eukaryota</taxon>
        <taxon>Viridiplantae</taxon>
        <taxon>Streptophyta</taxon>
        <taxon>Embryophyta</taxon>
        <taxon>Tracheophyta</taxon>
        <taxon>Spermatophyta</taxon>
        <taxon>Magnoliopsida</taxon>
        <taxon>Liliopsida</taxon>
        <taxon>Poales</taxon>
        <taxon>Poaceae</taxon>
        <taxon>PACMAD clade</taxon>
        <taxon>Panicoideae</taxon>
        <taxon>Panicodae</taxon>
        <taxon>Paniceae</taxon>
        <taxon>Panicinae</taxon>
        <taxon>Panicum</taxon>
        <taxon>Panicum sect. Hiantes</taxon>
    </lineage>
</organism>
<evidence type="ECO:0000313" key="1">
    <source>
        <dbReference type="EMBL" id="KAG2548720.1"/>
    </source>
</evidence>
<evidence type="ECO:0000313" key="2">
    <source>
        <dbReference type="Proteomes" id="UP000823388"/>
    </source>
</evidence>
<gene>
    <name evidence="1" type="ORF">PVAP13_9KG228270</name>
</gene>
<proteinExistence type="predicted"/>
<dbReference type="AlphaFoldDB" id="A0A8T0NH88"/>